<evidence type="ECO:0000313" key="5">
    <source>
        <dbReference type="Proteomes" id="UP000186228"/>
    </source>
</evidence>
<feature type="compositionally biased region" description="Basic and acidic residues" evidence="1">
    <location>
        <begin position="267"/>
        <end position="291"/>
    </location>
</feature>
<dbReference type="STRING" id="52131.GA0061100_11595"/>
<gene>
    <name evidence="4" type="ORF">GA0061100_11595</name>
</gene>
<accession>A0A1C3WD11</accession>
<dbReference type="AlphaFoldDB" id="A0A1C3WD11"/>
<dbReference type="InterPro" id="IPR047611">
    <property type="entry name" value="RepABC_RepC"/>
</dbReference>
<reference evidence="5" key="1">
    <citation type="submission" date="2016-08" db="EMBL/GenBank/DDBJ databases">
        <authorList>
            <person name="Varghese N."/>
            <person name="Submissions Spin"/>
        </authorList>
    </citation>
    <scope>NUCLEOTIDE SEQUENCE [LARGE SCALE GENOMIC DNA]</scope>
    <source>
        <strain evidence="5">CCBAU 57015</strain>
    </source>
</reference>
<dbReference type="InterPro" id="IPR005090">
    <property type="entry name" value="RepC_N"/>
</dbReference>
<dbReference type="Proteomes" id="UP000186228">
    <property type="component" value="Unassembled WGS sequence"/>
</dbReference>
<evidence type="ECO:0000259" key="3">
    <source>
        <dbReference type="Pfam" id="PF11800"/>
    </source>
</evidence>
<feature type="domain" description="Plasmid replication protein C N-terminal" evidence="2">
    <location>
        <begin position="13"/>
        <end position="185"/>
    </location>
</feature>
<feature type="region of interest" description="Disordered" evidence="1">
    <location>
        <begin position="261"/>
        <end position="291"/>
    </location>
</feature>
<proteinExistence type="predicted"/>
<protein>
    <submittedName>
        <fullName evidence="4">Replication initiation protein RepC</fullName>
    </submittedName>
</protein>
<dbReference type="OrthoDB" id="7488837at2"/>
<dbReference type="InterPro" id="IPR021760">
    <property type="entry name" value="RepC_C"/>
</dbReference>
<evidence type="ECO:0000256" key="1">
    <source>
        <dbReference type="SAM" id="MobiDB-lite"/>
    </source>
</evidence>
<feature type="domain" description="Plasmid replication protein C C-terminal" evidence="3">
    <location>
        <begin position="295"/>
        <end position="395"/>
    </location>
</feature>
<dbReference type="RefSeq" id="WP_075856559.1">
    <property type="nucleotide sequence ID" value="NZ_FMAC01000015.1"/>
</dbReference>
<sequence length="405" mass="44349">METGYITTPFGRRSMTLALVKRQVETKQDLADRSVDKWRVFRDVGDARSRLGLQDRALAVLNALLSFYPATELGSDKNLIVFPSNAQLSARANGIAGTTLRKCLGVLVEAGIIIRKDSPNGKRYARKGDEGAIEDAYGFSLAPLLARAAEFAALAQDVAAEQRRFRAMKDRLTVVRRDVRKLITVGMEEGLPGDWVAAEDYFVELVGRFSRRPTLQDLAASLDEMTLLHDEVSNMLEVQEEVGKNDGNGIANGCHIQNSNTDSCNEFEPRFEKKQGERSEPTKRTGRKGEPEVFPLSMVLRACPEMTAYGPGGSIGSWREMMAAAVTIRQMLGVSPSAYEEACEILGQTGAAIAIGCILERTSHINSAGGYLRDLTAKARRGEFSLGPMLFAQLRANSLPRRASA</sequence>
<dbReference type="NCBIfam" id="NF040974">
    <property type="entry name" value="RepABC_RepC"/>
    <property type="match status" value="1"/>
</dbReference>
<organism evidence="4 5">
    <name type="scientific">Rhizobium hainanense</name>
    <dbReference type="NCBI Taxonomy" id="52131"/>
    <lineage>
        <taxon>Bacteria</taxon>
        <taxon>Pseudomonadati</taxon>
        <taxon>Pseudomonadota</taxon>
        <taxon>Alphaproteobacteria</taxon>
        <taxon>Hyphomicrobiales</taxon>
        <taxon>Rhizobiaceae</taxon>
        <taxon>Rhizobium/Agrobacterium group</taxon>
        <taxon>Rhizobium</taxon>
    </lineage>
</organism>
<evidence type="ECO:0000259" key="2">
    <source>
        <dbReference type="Pfam" id="PF03428"/>
    </source>
</evidence>
<name>A0A1C3WD11_9HYPH</name>
<dbReference type="Pfam" id="PF03428">
    <property type="entry name" value="RP-C"/>
    <property type="match status" value="1"/>
</dbReference>
<dbReference type="EMBL" id="FMAC01000015">
    <property type="protein sequence ID" value="SCB37765.1"/>
    <property type="molecule type" value="Genomic_DNA"/>
</dbReference>
<dbReference type="Pfam" id="PF11800">
    <property type="entry name" value="RP-C_C"/>
    <property type="match status" value="1"/>
</dbReference>
<keyword evidence="5" id="KW-1185">Reference proteome</keyword>
<dbReference type="NCBIfam" id="NF010396">
    <property type="entry name" value="PRK13824.1"/>
    <property type="match status" value="1"/>
</dbReference>
<evidence type="ECO:0000313" key="4">
    <source>
        <dbReference type="EMBL" id="SCB37765.1"/>
    </source>
</evidence>